<feature type="transmembrane region" description="Helical" evidence="1">
    <location>
        <begin position="66"/>
        <end position="85"/>
    </location>
</feature>
<feature type="transmembrane region" description="Helical" evidence="1">
    <location>
        <begin position="357"/>
        <end position="382"/>
    </location>
</feature>
<dbReference type="EMBL" id="VUMX01000019">
    <property type="protein sequence ID" value="MST87425.1"/>
    <property type="molecule type" value="Genomic_DNA"/>
</dbReference>
<feature type="transmembrane region" description="Helical" evidence="1">
    <location>
        <begin position="192"/>
        <end position="222"/>
    </location>
</feature>
<keyword evidence="3" id="KW-1185">Reference proteome</keyword>
<organism evidence="2 3">
    <name type="scientific">Lactobacillus porci</name>
    <dbReference type="NCBI Taxonomy" id="2012477"/>
    <lineage>
        <taxon>Bacteria</taxon>
        <taxon>Bacillati</taxon>
        <taxon>Bacillota</taxon>
        <taxon>Bacilli</taxon>
        <taxon>Lactobacillales</taxon>
        <taxon>Lactobacillaceae</taxon>
        <taxon>Lactobacillus</taxon>
    </lineage>
</organism>
<evidence type="ECO:0000313" key="2">
    <source>
        <dbReference type="EMBL" id="MST87425.1"/>
    </source>
</evidence>
<feature type="transmembrane region" description="Helical" evidence="1">
    <location>
        <begin position="231"/>
        <end position="250"/>
    </location>
</feature>
<protein>
    <recommendedName>
        <fullName evidence="4">O-antigen ligase family protein</fullName>
    </recommendedName>
</protein>
<gene>
    <name evidence="2" type="ORF">FYJ62_07205</name>
</gene>
<comment type="caution">
    <text evidence="2">The sequence shown here is derived from an EMBL/GenBank/DDBJ whole genome shotgun (WGS) entry which is preliminary data.</text>
</comment>
<sequence>MNNKIVLNKHGLIEFFISFLAFNLAFGSLTLDSLQKAINVVGIAISFFISLILFQKSSSNRPKIVIWLLLFLFLGGALYSTYLNSPNHTKINGWQAGIYYILRIAAFFVSAVYIVEIGDGKKFAKNLFIISLIYCVLNDVLFLPRIATLRVTQGYLLNGKFSVSYTHLEAVAFYIFQGDLNNKTSKKITIALILYTLIISLLVDCITGVTGTLLLAIFVFLFPKKITRKPLLWIAISIVSFMAVYNYVYIVETKVYQNFFIGSLGRSTTLTGRINIYKKLPFLMSGHWLWGYGPSSSNEVIGNYLNMPNTQNGFWDIILQVGVIPFAFLAILTIYAIHQADKRKQNFLVPIIAMLDVYSLLAMVEITIGLSFIGLVILVAIYSNLQVTTKRNVVLF</sequence>
<dbReference type="RefSeq" id="WP_154549035.1">
    <property type="nucleotide sequence ID" value="NZ_VUMX01000019.1"/>
</dbReference>
<dbReference type="Proteomes" id="UP000438120">
    <property type="component" value="Unassembled WGS sequence"/>
</dbReference>
<keyword evidence="1" id="KW-1133">Transmembrane helix</keyword>
<keyword evidence="1" id="KW-0472">Membrane</keyword>
<accession>A0A6A8MF75</accession>
<feature type="transmembrane region" description="Helical" evidence="1">
    <location>
        <begin position="37"/>
        <end position="54"/>
    </location>
</feature>
<feature type="transmembrane region" description="Helical" evidence="1">
    <location>
        <begin position="317"/>
        <end position="337"/>
    </location>
</feature>
<proteinExistence type="predicted"/>
<keyword evidence="1" id="KW-0812">Transmembrane</keyword>
<evidence type="ECO:0000256" key="1">
    <source>
        <dbReference type="SAM" id="Phobius"/>
    </source>
</evidence>
<name>A0A6A8MF75_9LACO</name>
<dbReference type="OrthoDB" id="2068616at2"/>
<evidence type="ECO:0008006" key="4">
    <source>
        <dbReference type="Google" id="ProtNLM"/>
    </source>
</evidence>
<feature type="transmembrane region" description="Helical" evidence="1">
    <location>
        <begin position="127"/>
        <end position="147"/>
    </location>
</feature>
<reference evidence="2 3" key="1">
    <citation type="submission" date="2019-08" db="EMBL/GenBank/DDBJ databases">
        <title>In-depth cultivation of the pig gut microbiome towards novel bacterial diversity and tailored functional studies.</title>
        <authorList>
            <person name="Wylensek D."/>
            <person name="Hitch T.C.A."/>
            <person name="Clavel T."/>
        </authorList>
    </citation>
    <scope>NUCLEOTIDE SEQUENCE [LARGE SCALE GENOMIC DNA]</scope>
    <source>
        <strain evidence="2 3">Bifido-178-WT-2B</strain>
    </source>
</reference>
<evidence type="ECO:0000313" key="3">
    <source>
        <dbReference type="Proteomes" id="UP000438120"/>
    </source>
</evidence>
<feature type="transmembrane region" description="Helical" evidence="1">
    <location>
        <begin position="12"/>
        <end position="31"/>
    </location>
</feature>
<dbReference type="AlphaFoldDB" id="A0A6A8MF75"/>
<feature type="transmembrane region" description="Helical" evidence="1">
    <location>
        <begin position="97"/>
        <end position="115"/>
    </location>
</feature>